<reference evidence="2" key="1">
    <citation type="submission" date="2016-11" db="UniProtKB">
        <authorList>
            <consortium name="WormBaseParasite"/>
        </authorList>
    </citation>
    <scope>IDENTIFICATION</scope>
</reference>
<accession>A0A1I7X7V6</accession>
<dbReference type="WBParaSite" id="Hba_13715">
    <property type="protein sequence ID" value="Hba_13715"/>
    <property type="gene ID" value="Hba_13715"/>
</dbReference>
<dbReference type="Proteomes" id="UP000095283">
    <property type="component" value="Unplaced"/>
</dbReference>
<name>A0A1I7X7V6_HETBA</name>
<evidence type="ECO:0000313" key="2">
    <source>
        <dbReference type="WBParaSite" id="Hba_13715"/>
    </source>
</evidence>
<dbReference type="AlphaFoldDB" id="A0A1I7X7V6"/>
<evidence type="ECO:0000313" key="1">
    <source>
        <dbReference type="Proteomes" id="UP000095283"/>
    </source>
</evidence>
<sequence length="41" mass="4415">MLCWQSPKAFLSRGLCLSAQLPPLLRERSGIILDAPGAFGT</sequence>
<protein>
    <submittedName>
        <fullName evidence="2">Uncharacterized protein</fullName>
    </submittedName>
</protein>
<proteinExistence type="predicted"/>
<organism evidence="1 2">
    <name type="scientific">Heterorhabditis bacteriophora</name>
    <name type="common">Entomopathogenic nematode worm</name>
    <dbReference type="NCBI Taxonomy" id="37862"/>
    <lineage>
        <taxon>Eukaryota</taxon>
        <taxon>Metazoa</taxon>
        <taxon>Ecdysozoa</taxon>
        <taxon>Nematoda</taxon>
        <taxon>Chromadorea</taxon>
        <taxon>Rhabditida</taxon>
        <taxon>Rhabditina</taxon>
        <taxon>Rhabditomorpha</taxon>
        <taxon>Strongyloidea</taxon>
        <taxon>Heterorhabditidae</taxon>
        <taxon>Heterorhabditis</taxon>
    </lineage>
</organism>
<keyword evidence="1" id="KW-1185">Reference proteome</keyword>